<dbReference type="Proteomes" id="UP000181790">
    <property type="component" value="Unassembled WGS sequence"/>
</dbReference>
<comment type="caution">
    <text evidence="2">The sequence shown here is derived from an EMBL/GenBank/DDBJ whole genome shotgun (WGS) entry which is preliminary data.</text>
</comment>
<dbReference type="EMBL" id="MORL01000008">
    <property type="protein sequence ID" value="OIN58009.1"/>
    <property type="molecule type" value="Genomic_DNA"/>
</dbReference>
<dbReference type="PANTHER" id="PTHR37539">
    <property type="entry name" value="SECRETED PROTEIN-RELATED"/>
    <property type="match status" value="1"/>
</dbReference>
<keyword evidence="3" id="KW-1185">Reference proteome</keyword>
<accession>A0A1S2VH09</accession>
<feature type="domain" description="ER-bound oxygenase mpaB/mpaB'/Rubber oxygenase catalytic" evidence="1">
    <location>
        <begin position="125"/>
        <end position="311"/>
    </location>
</feature>
<dbReference type="InterPro" id="IPR037473">
    <property type="entry name" value="Lcp-like"/>
</dbReference>
<dbReference type="OrthoDB" id="6072815at2"/>
<dbReference type="AlphaFoldDB" id="A0A1S2VH09"/>
<protein>
    <recommendedName>
        <fullName evidence="1">ER-bound oxygenase mpaB/mpaB'/Rubber oxygenase catalytic domain-containing protein</fullName>
    </recommendedName>
</protein>
<dbReference type="InterPro" id="IPR018713">
    <property type="entry name" value="MPAB/Lcp_cat_dom"/>
</dbReference>
<evidence type="ECO:0000313" key="3">
    <source>
        <dbReference type="Proteomes" id="UP000181790"/>
    </source>
</evidence>
<proteinExistence type="predicted"/>
<dbReference type="PANTHER" id="PTHR37539:SF1">
    <property type="entry name" value="ER-BOUND OXYGENASE MPAB_MPAB'_RUBBER OXYGENASE CATALYTIC DOMAIN-CONTAINING PROTEIN"/>
    <property type="match status" value="1"/>
</dbReference>
<sequence length="332" mass="37312">MPAYPIQTTRTFPDPLLHAYRQQGDPPADALLDTLIQRQGPTALRTLMPWLTTGKQTGDMPFPDLLAPFFEQHRELPAWADPVRMKQGMAVFAQHSRAASLILGCFSLPYCYLGADGAQVLWLTERIRHDTTRRLQETGEWLFAVMDPKNWRTTEAVDRTLRVRLIHAASRWFAQQHPEWNMAWGLPVNQEDMAGTNLAFSYIVLLGLREMGIRLSRDEEEAYQHHVNVVGYLNGVSEALLPQNLREAFQLGRAIARRQFKASEAGAGLTRALLQAIAKQVNTPDSWNLAAGEMRFFLGDAYADMLGIPAIPLGKRVAGVVNRLPLFQTGLL</sequence>
<evidence type="ECO:0000313" key="2">
    <source>
        <dbReference type="EMBL" id="OIN58009.1"/>
    </source>
</evidence>
<organism evidence="2 3">
    <name type="scientific">Arsenicibacter rosenii</name>
    <dbReference type="NCBI Taxonomy" id="1750698"/>
    <lineage>
        <taxon>Bacteria</taxon>
        <taxon>Pseudomonadati</taxon>
        <taxon>Bacteroidota</taxon>
        <taxon>Cytophagia</taxon>
        <taxon>Cytophagales</taxon>
        <taxon>Spirosomataceae</taxon>
        <taxon>Arsenicibacter</taxon>
    </lineage>
</organism>
<reference evidence="2 3" key="1">
    <citation type="submission" date="2016-10" db="EMBL/GenBank/DDBJ databases">
        <title>Arsenicibacter rosenii gen. nov., sp. nov., an efficient arsenic-methylating bacterium isolated from an arsenic-contaminated paddy soil.</title>
        <authorList>
            <person name="Huang K."/>
        </authorList>
    </citation>
    <scope>NUCLEOTIDE SEQUENCE [LARGE SCALE GENOMIC DNA]</scope>
    <source>
        <strain evidence="2 3">SM-1</strain>
    </source>
</reference>
<name>A0A1S2VH09_9BACT</name>
<gene>
    <name evidence="2" type="ORF">BLX24_15850</name>
</gene>
<evidence type="ECO:0000259" key="1">
    <source>
        <dbReference type="Pfam" id="PF09995"/>
    </source>
</evidence>
<dbReference type="Pfam" id="PF09995">
    <property type="entry name" value="MPAB_Lcp_cat"/>
    <property type="match status" value="1"/>
</dbReference>
<dbReference type="GO" id="GO:0016491">
    <property type="term" value="F:oxidoreductase activity"/>
    <property type="evidence" value="ECO:0007669"/>
    <property type="project" value="InterPro"/>
</dbReference>
<dbReference type="RefSeq" id="WP_071504161.1">
    <property type="nucleotide sequence ID" value="NZ_MORL01000008.1"/>
</dbReference>